<evidence type="ECO:0000313" key="1">
    <source>
        <dbReference type="EMBL" id="MFC1850885.1"/>
    </source>
</evidence>
<dbReference type="Proteomes" id="UP001594351">
    <property type="component" value="Unassembled WGS sequence"/>
</dbReference>
<accession>A0ABV6YXG6</accession>
<comment type="caution">
    <text evidence="1">The sequence shown here is derived from an EMBL/GenBank/DDBJ whole genome shotgun (WGS) entry which is preliminary data.</text>
</comment>
<organism evidence="1 2">
    <name type="scientific">candidate division CSSED10-310 bacterium</name>
    <dbReference type="NCBI Taxonomy" id="2855610"/>
    <lineage>
        <taxon>Bacteria</taxon>
        <taxon>Bacteria division CSSED10-310</taxon>
    </lineage>
</organism>
<gene>
    <name evidence="1" type="ORF">ACFL27_11885</name>
</gene>
<keyword evidence="2" id="KW-1185">Reference proteome</keyword>
<evidence type="ECO:0000313" key="2">
    <source>
        <dbReference type="Proteomes" id="UP001594351"/>
    </source>
</evidence>
<protein>
    <recommendedName>
        <fullName evidence="3">PD-(D/E)XK endonuclease-like domain-containing protein</fullName>
    </recommendedName>
</protein>
<dbReference type="EMBL" id="JBHPBY010000131">
    <property type="protein sequence ID" value="MFC1850885.1"/>
    <property type="molecule type" value="Genomic_DNA"/>
</dbReference>
<sequence>MEVIEKSKELLENNEKAWVDNYTQHAQLAIEAIQKIEYRRRNFRNWGKLRAYMSISRINDEKTPFSLRFKGQEVADIIVDDNDDDVFVKISGKKSEELQEYFSVKIPAGRYPWRGPVGDKLRSMYNKRKLQSAESSFHADVLDEMVKDTKSDKFCNTFSNIRPAVPKIGKKDLNIRIQFPVPLKAHDGVPELRKHGNLDILARIGNGGGTRLGVIELKSEVPKGKSMESTICQSLIYATCVRYLVRNKKMGSNWYKLYGFNGKIRKNLRIHSIIMFPDEFDIGWDIYCNALKNLGCSTNNRLIPIEGEDEIELGYMTLRKRFSVIRYN</sequence>
<proteinExistence type="predicted"/>
<name>A0ABV6YXG6_UNCC1</name>
<evidence type="ECO:0008006" key="3">
    <source>
        <dbReference type="Google" id="ProtNLM"/>
    </source>
</evidence>
<reference evidence="1 2" key="1">
    <citation type="submission" date="2024-09" db="EMBL/GenBank/DDBJ databases">
        <title>Laminarin stimulates single cell rates of sulfate reduction while oxygen inhibits transcriptomic activity in coastal marine sediment.</title>
        <authorList>
            <person name="Lindsay M."/>
            <person name="Orcutt B."/>
            <person name="Emerson D."/>
            <person name="Stepanauskas R."/>
            <person name="D'Angelo T."/>
        </authorList>
    </citation>
    <scope>NUCLEOTIDE SEQUENCE [LARGE SCALE GENOMIC DNA]</scope>
    <source>
        <strain evidence="1">SAG AM-311-K15</strain>
    </source>
</reference>